<sequence>MQVKTIIHKMGAANILQRKKRILRWVILVSVLILLALNFVRLPYYVQSPGAAQSMAGTVKVAGGHPVNGEYRLVYIYLGQADVYQYLWAKYGGNKYVTLVNENQVKIPNESDAAYNLRQENYMTSAQQSAAYVAYKAAGKKPKLIKEGVLILDVMPSMPSAKVLKPGDLIIGIENKKISSTGDLEALLKNKKLGDRLTLTISRNHQTKQVAVQIAKFPKDMIGNGKSSGIGIIQSDQIKVNVNPPVQFKIQNIGGPSAGLMMTLEIYDQLTQEDLAKGRDIAGTGTIEMNGDVGPIGGIEDKVVGANKSGAGVFLAPTADHEYEAAKQTAKEIGSHMKIVPVKTFADAVNYLKRTK</sequence>
<keyword evidence="1" id="KW-0720">Serine protease</keyword>
<reference evidence="5" key="2">
    <citation type="submission" date="2020-09" db="EMBL/GenBank/DDBJ databases">
        <authorList>
            <person name="Sun Q."/>
            <person name="Ohkuma M."/>
        </authorList>
    </citation>
    <scope>NUCLEOTIDE SEQUENCE</scope>
    <source>
        <strain evidence="5">JCM 15325</strain>
    </source>
</reference>
<feature type="domain" description="PDZ" evidence="3">
    <location>
        <begin position="122"/>
        <end position="205"/>
    </location>
</feature>
<gene>
    <name evidence="5" type="primary">ylbL</name>
    <name evidence="5" type="ORF">GCM10007968_06160</name>
</gene>
<feature type="transmembrane region" description="Helical" evidence="2">
    <location>
        <begin position="21"/>
        <end position="40"/>
    </location>
</feature>
<accession>A0A917VZU8</accession>
<reference evidence="5" key="1">
    <citation type="journal article" date="2014" name="Int. J. Syst. Evol. Microbiol.">
        <title>Complete genome sequence of Corynebacterium casei LMG S-19264T (=DSM 44701T), isolated from a smear-ripened cheese.</title>
        <authorList>
            <consortium name="US DOE Joint Genome Institute (JGI-PGF)"/>
            <person name="Walter F."/>
            <person name="Albersmeier A."/>
            <person name="Kalinowski J."/>
            <person name="Ruckert C."/>
        </authorList>
    </citation>
    <scope>NUCLEOTIDE SEQUENCE</scope>
    <source>
        <strain evidence="5">JCM 15325</strain>
    </source>
</reference>
<evidence type="ECO:0000313" key="6">
    <source>
        <dbReference type="Proteomes" id="UP000654670"/>
    </source>
</evidence>
<name>A0A917VZU8_9BACL</name>
<evidence type="ECO:0000259" key="4">
    <source>
        <dbReference type="PROSITE" id="PS51786"/>
    </source>
</evidence>
<dbReference type="EMBL" id="BMOK01000002">
    <property type="protein sequence ID" value="GGL44869.1"/>
    <property type="molecule type" value="Genomic_DNA"/>
</dbReference>
<feature type="active site" evidence="1">
    <location>
        <position position="302"/>
    </location>
</feature>
<dbReference type="SUPFAM" id="SSF54211">
    <property type="entry name" value="Ribosomal protein S5 domain 2-like"/>
    <property type="match status" value="1"/>
</dbReference>
<dbReference type="GO" id="GO:0005524">
    <property type="term" value="F:ATP binding"/>
    <property type="evidence" value="ECO:0007669"/>
    <property type="project" value="InterPro"/>
</dbReference>
<keyword evidence="6" id="KW-1185">Reference proteome</keyword>
<dbReference type="Gene3D" id="3.30.230.10">
    <property type="match status" value="1"/>
</dbReference>
<dbReference type="Proteomes" id="UP000654670">
    <property type="component" value="Unassembled WGS sequence"/>
</dbReference>
<comment type="caution">
    <text evidence="5">The sequence shown here is derived from an EMBL/GenBank/DDBJ whole genome shotgun (WGS) entry which is preliminary data.</text>
</comment>
<dbReference type="PROSITE" id="PS51786">
    <property type="entry name" value="LON_PROTEOLYTIC"/>
    <property type="match status" value="1"/>
</dbReference>
<feature type="domain" description="Lon proteolytic" evidence="4">
    <location>
        <begin position="252"/>
        <end position="355"/>
    </location>
</feature>
<dbReference type="Pfam" id="PF05362">
    <property type="entry name" value="Lon_C"/>
    <property type="match status" value="1"/>
</dbReference>
<dbReference type="InterPro" id="IPR020568">
    <property type="entry name" value="Ribosomal_Su5_D2-typ_SF"/>
</dbReference>
<dbReference type="InterPro" id="IPR036034">
    <property type="entry name" value="PDZ_sf"/>
</dbReference>
<dbReference type="PANTHER" id="PTHR10046">
    <property type="entry name" value="ATP DEPENDENT LON PROTEASE FAMILY MEMBER"/>
    <property type="match status" value="1"/>
</dbReference>
<dbReference type="InterPro" id="IPR001478">
    <property type="entry name" value="PDZ"/>
</dbReference>
<dbReference type="InterPro" id="IPR008269">
    <property type="entry name" value="Lon_proteolytic"/>
</dbReference>
<keyword evidence="1" id="KW-0645">Protease</keyword>
<keyword evidence="2" id="KW-1133">Transmembrane helix</keyword>
<dbReference type="AlphaFoldDB" id="A0A917VZU8"/>
<evidence type="ECO:0000256" key="2">
    <source>
        <dbReference type="SAM" id="Phobius"/>
    </source>
</evidence>
<keyword evidence="2" id="KW-0812">Transmembrane</keyword>
<comment type="similarity">
    <text evidence="1">Belongs to the peptidase S16 family.</text>
</comment>
<dbReference type="PROSITE" id="PS50106">
    <property type="entry name" value="PDZ"/>
    <property type="match status" value="1"/>
</dbReference>
<dbReference type="EC" id="3.4.21.53" evidence="1"/>
<keyword evidence="1" id="KW-0378">Hydrolase</keyword>
<protein>
    <recommendedName>
        <fullName evidence="1">endopeptidase La</fullName>
        <ecNumber evidence="1">3.4.21.53</ecNumber>
    </recommendedName>
</protein>
<dbReference type="GO" id="GO:0004252">
    <property type="term" value="F:serine-type endopeptidase activity"/>
    <property type="evidence" value="ECO:0007669"/>
    <property type="project" value="UniProtKB-UniRule"/>
</dbReference>
<comment type="catalytic activity">
    <reaction evidence="1">
        <text>Hydrolysis of proteins in presence of ATP.</text>
        <dbReference type="EC" id="3.4.21.53"/>
    </reaction>
</comment>
<organism evidence="5 6">
    <name type="scientific">Sporolactobacillus putidus</name>
    <dbReference type="NCBI Taxonomy" id="492735"/>
    <lineage>
        <taxon>Bacteria</taxon>
        <taxon>Bacillati</taxon>
        <taxon>Bacillota</taxon>
        <taxon>Bacilli</taxon>
        <taxon>Bacillales</taxon>
        <taxon>Sporolactobacillaceae</taxon>
        <taxon>Sporolactobacillus</taxon>
    </lineage>
</organism>
<dbReference type="Pfam" id="PF13180">
    <property type="entry name" value="PDZ_2"/>
    <property type="match status" value="1"/>
</dbReference>
<feature type="active site" evidence="1">
    <location>
        <position position="257"/>
    </location>
</feature>
<dbReference type="InterPro" id="IPR027065">
    <property type="entry name" value="Lon_Prtase"/>
</dbReference>
<proteinExistence type="inferred from homology"/>
<dbReference type="InterPro" id="IPR014721">
    <property type="entry name" value="Ribsml_uS5_D2-typ_fold_subgr"/>
</dbReference>
<dbReference type="GO" id="GO:0006508">
    <property type="term" value="P:proteolysis"/>
    <property type="evidence" value="ECO:0007669"/>
    <property type="project" value="UniProtKB-KW"/>
</dbReference>
<evidence type="ECO:0000313" key="5">
    <source>
        <dbReference type="EMBL" id="GGL44869.1"/>
    </source>
</evidence>
<keyword evidence="2" id="KW-0472">Membrane</keyword>
<evidence type="ECO:0000256" key="1">
    <source>
        <dbReference type="PROSITE-ProRule" id="PRU01122"/>
    </source>
</evidence>
<dbReference type="NCBIfam" id="NF041438">
    <property type="entry name" value="SepM_fam_S16"/>
    <property type="match status" value="1"/>
</dbReference>
<dbReference type="GO" id="GO:0030163">
    <property type="term" value="P:protein catabolic process"/>
    <property type="evidence" value="ECO:0007669"/>
    <property type="project" value="InterPro"/>
</dbReference>
<dbReference type="SMART" id="SM00228">
    <property type="entry name" value="PDZ"/>
    <property type="match status" value="1"/>
</dbReference>
<dbReference type="GO" id="GO:0004176">
    <property type="term" value="F:ATP-dependent peptidase activity"/>
    <property type="evidence" value="ECO:0007669"/>
    <property type="project" value="UniProtKB-UniRule"/>
</dbReference>
<dbReference type="SUPFAM" id="SSF50156">
    <property type="entry name" value="PDZ domain-like"/>
    <property type="match status" value="1"/>
</dbReference>
<evidence type="ECO:0000259" key="3">
    <source>
        <dbReference type="PROSITE" id="PS50106"/>
    </source>
</evidence>